<evidence type="ECO:0000256" key="1">
    <source>
        <dbReference type="ARBA" id="ARBA00022512"/>
    </source>
</evidence>
<sequence length="264" mass="26735">MRLWTRNTGRVALIAVGALTAGAAFGPGAVAATRSGDIGALGTAIAEPASGARADNARHGDGGDMKTSGMFSILGGNQINAPVSIPVDVCGNAIAVLGIAAAKCKGGASVKRLASGDPNMETSGMFSILGGNQINAPISVPVDVCGNAIAVLGIAAAKCKGGASVKSGEPKLPPTPRTPPKKKPYKPSKHRPGAGHTKLPSTMRSQQNSRLARPAAIGAAPDYRKADGLPVVRTFLESLNRTARVRGVDIKPKKVGKVGTQVLR</sequence>
<keyword evidence="8" id="KW-1185">Reference proteome</keyword>
<dbReference type="PROSITE" id="PS51884">
    <property type="entry name" value="CHAPLIN"/>
    <property type="match status" value="2"/>
</dbReference>
<evidence type="ECO:0000256" key="4">
    <source>
        <dbReference type="SAM" id="MobiDB-lite"/>
    </source>
</evidence>
<proteinExistence type="predicted"/>
<dbReference type="OrthoDB" id="3544424at2"/>
<dbReference type="EMBL" id="QVNQ01000010">
    <property type="protein sequence ID" value="RFS82071.1"/>
    <property type="molecule type" value="Genomic_DNA"/>
</dbReference>
<dbReference type="InterPro" id="IPR005528">
    <property type="entry name" value="ChpA-H"/>
</dbReference>
<evidence type="ECO:0000256" key="2">
    <source>
        <dbReference type="ARBA" id="ARBA00022889"/>
    </source>
</evidence>
<keyword evidence="5" id="KW-0732">Signal</keyword>
<dbReference type="AlphaFoldDB" id="A0A372G9N0"/>
<feature type="signal peptide" evidence="5">
    <location>
        <begin position="1"/>
        <end position="23"/>
    </location>
</feature>
<keyword evidence="2" id="KW-0130">Cell adhesion</keyword>
<name>A0A372G9N0_9ACTN</name>
<keyword evidence="1" id="KW-0134">Cell wall</keyword>
<dbReference type="Pfam" id="PF03777">
    <property type="entry name" value="ChpA-C"/>
    <property type="match status" value="2"/>
</dbReference>
<feature type="compositionally biased region" description="Basic residues" evidence="4">
    <location>
        <begin position="179"/>
        <end position="193"/>
    </location>
</feature>
<protein>
    <submittedName>
        <fullName evidence="7">Chaplin</fullName>
    </submittedName>
</protein>
<evidence type="ECO:0000313" key="8">
    <source>
        <dbReference type="Proteomes" id="UP000262882"/>
    </source>
</evidence>
<feature type="domain" description="Chaplin" evidence="6">
    <location>
        <begin position="70"/>
        <end position="110"/>
    </location>
</feature>
<accession>A0A372G9N0</accession>
<keyword evidence="1" id="KW-0964">Secreted</keyword>
<keyword evidence="3" id="KW-0034">Amyloid</keyword>
<organism evidence="7 8">
    <name type="scientific">Actinomadura spongiicola</name>
    <dbReference type="NCBI Taxonomy" id="2303421"/>
    <lineage>
        <taxon>Bacteria</taxon>
        <taxon>Bacillati</taxon>
        <taxon>Actinomycetota</taxon>
        <taxon>Actinomycetes</taxon>
        <taxon>Streptosporangiales</taxon>
        <taxon>Thermomonosporaceae</taxon>
        <taxon>Actinomadura</taxon>
    </lineage>
</organism>
<dbReference type="Proteomes" id="UP000262882">
    <property type="component" value="Unassembled WGS sequence"/>
</dbReference>
<dbReference type="GO" id="GO:0007155">
    <property type="term" value="P:cell adhesion"/>
    <property type="evidence" value="ECO:0007669"/>
    <property type="project" value="UniProtKB-KW"/>
</dbReference>
<feature type="domain" description="Chaplin" evidence="6">
    <location>
        <begin position="125"/>
        <end position="165"/>
    </location>
</feature>
<gene>
    <name evidence="7" type="ORF">D0T12_27870</name>
</gene>
<dbReference type="RefSeq" id="WP_117403117.1">
    <property type="nucleotide sequence ID" value="NZ_QVNQ01000010.1"/>
</dbReference>
<feature type="chain" id="PRO_5016918939" evidence="5">
    <location>
        <begin position="24"/>
        <end position="264"/>
    </location>
</feature>
<evidence type="ECO:0000259" key="6">
    <source>
        <dbReference type="PROSITE" id="PS51884"/>
    </source>
</evidence>
<evidence type="ECO:0000256" key="5">
    <source>
        <dbReference type="SAM" id="SignalP"/>
    </source>
</evidence>
<feature type="compositionally biased region" description="Polar residues" evidence="4">
    <location>
        <begin position="199"/>
        <end position="210"/>
    </location>
</feature>
<comment type="caution">
    <text evidence="7">The sequence shown here is derived from an EMBL/GenBank/DDBJ whole genome shotgun (WGS) entry which is preliminary data.</text>
</comment>
<evidence type="ECO:0000256" key="3">
    <source>
        <dbReference type="ARBA" id="ARBA00023087"/>
    </source>
</evidence>
<reference evidence="7 8" key="1">
    <citation type="submission" date="2018-08" db="EMBL/GenBank/DDBJ databases">
        <title>Actinomadura spongicola sp. nov., isolated from marine sponge Leucetta chagosensis.</title>
        <authorList>
            <person name="Li L."/>
            <person name="Lin H.W."/>
        </authorList>
    </citation>
    <scope>NUCLEOTIDE SEQUENCE [LARGE SCALE GENOMIC DNA]</scope>
    <source>
        <strain evidence="7 8">LHW52907</strain>
    </source>
</reference>
<feature type="region of interest" description="Disordered" evidence="4">
    <location>
        <begin position="162"/>
        <end position="212"/>
    </location>
</feature>
<evidence type="ECO:0000313" key="7">
    <source>
        <dbReference type="EMBL" id="RFS82071.1"/>
    </source>
</evidence>